<name>A0A392MZA9_9FABA</name>
<dbReference type="EMBL" id="LXQA010023681">
    <property type="protein sequence ID" value="MCH92877.1"/>
    <property type="molecule type" value="Genomic_DNA"/>
</dbReference>
<proteinExistence type="predicted"/>
<dbReference type="AlphaFoldDB" id="A0A392MZA9"/>
<accession>A0A392MZA9</accession>
<sequence>MQRSVIGDASAFMLGVELVPPRGVSRLFEAFLAQNDVFFSEETFSVECLVDRVKLLSWKWFLGKNHGSSVPFTSGVFTLLYSETGKVCWGCRVGSRWVRGIGGPLPLSYLWLIPVSLSLLEWYFSSRGGVFEGL</sequence>
<evidence type="ECO:0000313" key="2">
    <source>
        <dbReference type="Proteomes" id="UP000265520"/>
    </source>
</evidence>
<keyword evidence="2" id="KW-1185">Reference proteome</keyword>
<protein>
    <submittedName>
        <fullName evidence="1">Uncharacterized protein</fullName>
    </submittedName>
</protein>
<comment type="caution">
    <text evidence="1">The sequence shown here is derived from an EMBL/GenBank/DDBJ whole genome shotgun (WGS) entry which is preliminary data.</text>
</comment>
<dbReference type="Proteomes" id="UP000265520">
    <property type="component" value="Unassembled WGS sequence"/>
</dbReference>
<reference evidence="1 2" key="1">
    <citation type="journal article" date="2018" name="Front. Plant Sci.">
        <title>Red Clover (Trifolium pratense) and Zigzag Clover (T. medium) - A Picture of Genomic Similarities and Differences.</title>
        <authorList>
            <person name="Dluhosova J."/>
            <person name="Istvanek J."/>
            <person name="Nedelnik J."/>
            <person name="Repkova J."/>
        </authorList>
    </citation>
    <scope>NUCLEOTIDE SEQUENCE [LARGE SCALE GENOMIC DNA]</scope>
    <source>
        <strain evidence="2">cv. 10/8</strain>
        <tissue evidence="1">Leaf</tissue>
    </source>
</reference>
<organism evidence="1 2">
    <name type="scientific">Trifolium medium</name>
    <dbReference type="NCBI Taxonomy" id="97028"/>
    <lineage>
        <taxon>Eukaryota</taxon>
        <taxon>Viridiplantae</taxon>
        <taxon>Streptophyta</taxon>
        <taxon>Embryophyta</taxon>
        <taxon>Tracheophyta</taxon>
        <taxon>Spermatophyta</taxon>
        <taxon>Magnoliopsida</taxon>
        <taxon>eudicotyledons</taxon>
        <taxon>Gunneridae</taxon>
        <taxon>Pentapetalae</taxon>
        <taxon>rosids</taxon>
        <taxon>fabids</taxon>
        <taxon>Fabales</taxon>
        <taxon>Fabaceae</taxon>
        <taxon>Papilionoideae</taxon>
        <taxon>50 kb inversion clade</taxon>
        <taxon>NPAAA clade</taxon>
        <taxon>Hologalegina</taxon>
        <taxon>IRL clade</taxon>
        <taxon>Trifolieae</taxon>
        <taxon>Trifolium</taxon>
    </lineage>
</organism>
<evidence type="ECO:0000313" key="1">
    <source>
        <dbReference type="EMBL" id="MCH92877.1"/>
    </source>
</evidence>